<dbReference type="PROSITE" id="PS50931">
    <property type="entry name" value="HTH_LYSR"/>
    <property type="match status" value="1"/>
</dbReference>
<organism evidence="6 7">
    <name type="scientific">Cohnella candidum</name>
    <dbReference type="NCBI Taxonomy" id="2674991"/>
    <lineage>
        <taxon>Bacteria</taxon>
        <taxon>Bacillati</taxon>
        <taxon>Bacillota</taxon>
        <taxon>Bacilli</taxon>
        <taxon>Bacillales</taxon>
        <taxon>Paenibacillaceae</taxon>
        <taxon>Cohnella</taxon>
    </lineage>
</organism>
<dbReference type="InterPro" id="IPR000847">
    <property type="entry name" value="LysR_HTH_N"/>
</dbReference>
<evidence type="ECO:0000313" key="7">
    <source>
        <dbReference type="Proteomes" id="UP000269097"/>
    </source>
</evidence>
<dbReference type="SUPFAM" id="SSF46785">
    <property type="entry name" value="Winged helix' DNA-binding domain"/>
    <property type="match status" value="1"/>
</dbReference>
<dbReference type="PANTHER" id="PTHR30346:SF28">
    <property type="entry name" value="HTH-TYPE TRANSCRIPTIONAL REGULATOR CYNR"/>
    <property type="match status" value="1"/>
</dbReference>
<dbReference type="Pfam" id="PF00126">
    <property type="entry name" value="HTH_1"/>
    <property type="match status" value="1"/>
</dbReference>
<dbReference type="Gene3D" id="3.40.190.290">
    <property type="match status" value="1"/>
</dbReference>
<dbReference type="FunFam" id="1.10.10.10:FF:000001">
    <property type="entry name" value="LysR family transcriptional regulator"/>
    <property type="match status" value="1"/>
</dbReference>
<comment type="similarity">
    <text evidence="1">Belongs to the LysR transcriptional regulatory family.</text>
</comment>
<name>A0A3G3JYB3_9BACL</name>
<dbReference type="InterPro" id="IPR005119">
    <property type="entry name" value="LysR_subst-bd"/>
</dbReference>
<reference evidence="6 7" key="1">
    <citation type="submission" date="2018-10" db="EMBL/GenBank/DDBJ databases">
        <title>Genome Sequence of Cohnella sp.</title>
        <authorList>
            <person name="Srinivasan S."/>
            <person name="Kim M.K."/>
        </authorList>
    </citation>
    <scope>NUCLEOTIDE SEQUENCE [LARGE SCALE GENOMIC DNA]</scope>
    <source>
        <strain evidence="6 7">18JY8-7</strain>
    </source>
</reference>
<keyword evidence="7" id="KW-1185">Reference proteome</keyword>
<dbReference type="SUPFAM" id="SSF53850">
    <property type="entry name" value="Periplasmic binding protein-like II"/>
    <property type="match status" value="1"/>
</dbReference>
<dbReference type="GO" id="GO:0032993">
    <property type="term" value="C:protein-DNA complex"/>
    <property type="evidence" value="ECO:0007669"/>
    <property type="project" value="TreeGrafter"/>
</dbReference>
<dbReference type="EMBL" id="CP033433">
    <property type="protein sequence ID" value="AYQ73234.1"/>
    <property type="molecule type" value="Genomic_DNA"/>
</dbReference>
<evidence type="ECO:0000259" key="5">
    <source>
        <dbReference type="PROSITE" id="PS50931"/>
    </source>
</evidence>
<keyword evidence="4" id="KW-0804">Transcription</keyword>
<dbReference type="InterPro" id="IPR036388">
    <property type="entry name" value="WH-like_DNA-bd_sf"/>
</dbReference>
<evidence type="ECO:0000256" key="4">
    <source>
        <dbReference type="ARBA" id="ARBA00023163"/>
    </source>
</evidence>
<dbReference type="GO" id="GO:0003677">
    <property type="term" value="F:DNA binding"/>
    <property type="evidence" value="ECO:0007669"/>
    <property type="project" value="UniProtKB-KW"/>
</dbReference>
<dbReference type="KEGG" id="coh:EAV92_12025"/>
<dbReference type="AlphaFoldDB" id="A0A3G3JYB3"/>
<feature type="domain" description="HTH lysR-type" evidence="5">
    <location>
        <begin position="18"/>
        <end position="75"/>
    </location>
</feature>
<evidence type="ECO:0000313" key="6">
    <source>
        <dbReference type="EMBL" id="AYQ73234.1"/>
    </source>
</evidence>
<dbReference type="InterPro" id="IPR036390">
    <property type="entry name" value="WH_DNA-bd_sf"/>
</dbReference>
<proteinExistence type="inferred from homology"/>
<evidence type="ECO:0000256" key="1">
    <source>
        <dbReference type="ARBA" id="ARBA00009437"/>
    </source>
</evidence>
<dbReference type="Gene3D" id="1.10.10.10">
    <property type="entry name" value="Winged helix-like DNA-binding domain superfamily/Winged helix DNA-binding domain"/>
    <property type="match status" value="1"/>
</dbReference>
<protein>
    <submittedName>
        <fullName evidence="6">LysR family transcriptional regulator</fullName>
    </submittedName>
</protein>
<keyword evidence="2" id="KW-0805">Transcription regulation</keyword>
<dbReference type="Pfam" id="PF03466">
    <property type="entry name" value="LysR_substrate"/>
    <property type="match status" value="1"/>
</dbReference>
<gene>
    <name evidence="6" type="ORF">EAV92_12025</name>
</gene>
<dbReference type="Proteomes" id="UP000269097">
    <property type="component" value="Chromosome"/>
</dbReference>
<dbReference type="PANTHER" id="PTHR30346">
    <property type="entry name" value="TRANSCRIPTIONAL DUAL REGULATOR HCAR-RELATED"/>
    <property type="match status" value="1"/>
</dbReference>
<sequence>MIFISFINFIHQWRATRMELAQMQYFAAVAELQHVTRAAEKLNITQPALSHSIAKLEEEFGVPLFERSGRNVQLNRYGVLFAKTVRNVLQEVERGKREIAEMAHPETGTVSLAYLNILGSATVPSMVGSFKMRHPGIRFELEQGNQQHIQRLMEAGQCDMALISPPSGTPGHRWVPLFSRKLYAVVPHVHPLAMREEIRLSELDGEAFIEHKSICAFRKMLDQLLAETGFKPNVQYEADDLQTVAGFVSQGLGVSVLPDSDGLRKMEGMSWLGISDSSCVCTVGLEWKEGRYESPAAKLFRDYLSGEYGEKLRRAN</sequence>
<dbReference type="PRINTS" id="PR00039">
    <property type="entry name" value="HTHLYSR"/>
</dbReference>
<dbReference type="GO" id="GO:0003700">
    <property type="term" value="F:DNA-binding transcription factor activity"/>
    <property type="evidence" value="ECO:0007669"/>
    <property type="project" value="InterPro"/>
</dbReference>
<keyword evidence="3" id="KW-0238">DNA-binding</keyword>
<accession>A0A3G3JYB3</accession>
<evidence type="ECO:0000256" key="2">
    <source>
        <dbReference type="ARBA" id="ARBA00023015"/>
    </source>
</evidence>
<evidence type="ECO:0000256" key="3">
    <source>
        <dbReference type="ARBA" id="ARBA00023125"/>
    </source>
</evidence>